<accession>A0A1M5EKK6</accession>
<sequence>MQKKLIRVTTTSGSLDGLLQNQLKFMSDYFEVIGISSKGIRLDNVRKEQGVRVIPVQMSRSISPFKDLVALYKLYTIFRKEKPFIVHSHTPKAGLLSMIASYFAKVPHRLHTVAGLPLLETTGIKRQILNFVEKLTYAFSTRVYPNSFGLEKIILDHNFINKDKLKVIGNGSSNGIDLAHFDPNLFSQEDNHALRKELNIGENDFVFINVGRMVTDKGINELVEAFCKIQETYSDTKLLLLGEFEEKLDPLLPDTMEKIKNNPNINYLGWQWDVRPYFAISNMLAFPSYREGFPNVVMQAGAMGLPSIVSDINGCNEIIINGQNGCIIPPKSTEHLYNSMVDSLKNGTSKFKNVRESIAARFDRSVIWNAILAEYDSLTPNPQKK</sequence>
<gene>
    <name evidence="3" type="ORF">SAMN03080594_107172</name>
</gene>
<dbReference type="OrthoDB" id="9790710at2"/>
<dbReference type="PANTHER" id="PTHR12526">
    <property type="entry name" value="GLYCOSYLTRANSFERASE"/>
    <property type="match status" value="1"/>
</dbReference>
<dbReference type="EMBL" id="FQUX01000007">
    <property type="protein sequence ID" value="SHF79745.1"/>
    <property type="molecule type" value="Genomic_DNA"/>
</dbReference>
<dbReference type="AlphaFoldDB" id="A0A1M5EKK6"/>
<protein>
    <submittedName>
        <fullName evidence="3">Glycosyltransferase involved in cell wall bisynthesis</fullName>
    </submittedName>
</protein>
<dbReference type="CDD" id="cd03808">
    <property type="entry name" value="GT4_CapM-like"/>
    <property type="match status" value="1"/>
</dbReference>
<dbReference type="RefSeq" id="WP_072864040.1">
    <property type="nucleotide sequence ID" value="NZ_FQUX01000007.1"/>
</dbReference>
<evidence type="ECO:0000259" key="2">
    <source>
        <dbReference type="Pfam" id="PF13477"/>
    </source>
</evidence>
<feature type="domain" description="Glycosyltransferase subfamily 4-like N-terminal" evidence="2">
    <location>
        <begin position="23"/>
        <end position="145"/>
    </location>
</feature>
<organism evidence="3 4">
    <name type="scientific">Arenibacter palladensis</name>
    <dbReference type="NCBI Taxonomy" id="237373"/>
    <lineage>
        <taxon>Bacteria</taxon>
        <taxon>Pseudomonadati</taxon>
        <taxon>Bacteroidota</taxon>
        <taxon>Flavobacteriia</taxon>
        <taxon>Flavobacteriales</taxon>
        <taxon>Flavobacteriaceae</taxon>
        <taxon>Arenibacter</taxon>
    </lineage>
</organism>
<dbReference type="Gene3D" id="3.40.50.2000">
    <property type="entry name" value="Glycogen Phosphorylase B"/>
    <property type="match status" value="2"/>
</dbReference>
<evidence type="ECO:0000259" key="1">
    <source>
        <dbReference type="Pfam" id="PF00534"/>
    </source>
</evidence>
<evidence type="ECO:0000313" key="4">
    <source>
        <dbReference type="Proteomes" id="UP000184406"/>
    </source>
</evidence>
<name>A0A1M5EKK6_9FLAO</name>
<reference evidence="4" key="1">
    <citation type="submission" date="2016-11" db="EMBL/GenBank/DDBJ databases">
        <authorList>
            <person name="Varghese N."/>
            <person name="Submissions S."/>
        </authorList>
    </citation>
    <scope>NUCLEOTIDE SEQUENCE [LARGE SCALE GENOMIC DNA]</scope>
    <source>
        <strain evidence="4">DSM 17539</strain>
    </source>
</reference>
<proteinExistence type="predicted"/>
<dbReference type="SUPFAM" id="SSF53756">
    <property type="entry name" value="UDP-Glycosyltransferase/glycogen phosphorylase"/>
    <property type="match status" value="1"/>
</dbReference>
<dbReference type="InterPro" id="IPR001296">
    <property type="entry name" value="Glyco_trans_1"/>
</dbReference>
<dbReference type="InterPro" id="IPR028098">
    <property type="entry name" value="Glyco_trans_4-like_N"/>
</dbReference>
<keyword evidence="4" id="KW-1185">Reference proteome</keyword>
<dbReference type="Pfam" id="PF00534">
    <property type="entry name" value="Glycos_transf_1"/>
    <property type="match status" value="1"/>
</dbReference>
<keyword evidence="3" id="KW-0808">Transferase</keyword>
<dbReference type="Proteomes" id="UP000184406">
    <property type="component" value="Unassembled WGS sequence"/>
</dbReference>
<dbReference type="PANTHER" id="PTHR12526:SF630">
    <property type="entry name" value="GLYCOSYLTRANSFERASE"/>
    <property type="match status" value="1"/>
</dbReference>
<dbReference type="Pfam" id="PF13477">
    <property type="entry name" value="Glyco_trans_4_2"/>
    <property type="match status" value="1"/>
</dbReference>
<evidence type="ECO:0000313" key="3">
    <source>
        <dbReference type="EMBL" id="SHF79745.1"/>
    </source>
</evidence>
<dbReference type="GO" id="GO:0016757">
    <property type="term" value="F:glycosyltransferase activity"/>
    <property type="evidence" value="ECO:0007669"/>
    <property type="project" value="InterPro"/>
</dbReference>
<feature type="domain" description="Glycosyl transferase family 1" evidence="1">
    <location>
        <begin position="193"/>
        <end position="347"/>
    </location>
</feature>